<protein>
    <submittedName>
        <fullName evidence="2">Uncharacterized protein</fullName>
    </submittedName>
</protein>
<dbReference type="InterPro" id="IPR046745">
    <property type="entry name" value="DUF6675"/>
</dbReference>
<accession>A0A7T7XQ20</accession>
<dbReference type="Proteomes" id="UP000595917">
    <property type="component" value="Chromosome"/>
</dbReference>
<dbReference type="RefSeq" id="WP_215627592.1">
    <property type="nucleotide sequence ID" value="NZ_CP067089.2"/>
</dbReference>
<proteinExistence type="predicted"/>
<dbReference type="EMBL" id="CP067089">
    <property type="protein sequence ID" value="QQO10288.1"/>
    <property type="molecule type" value="Genomic_DNA"/>
</dbReference>
<dbReference type="KEGG" id="bhc:JFL75_05035"/>
<name>A0A7T7XQ20_9SPIR</name>
<keyword evidence="3" id="KW-1185">Reference proteome</keyword>
<gene>
    <name evidence="2" type="ORF">JFL75_05035</name>
</gene>
<evidence type="ECO:0000256" key="1">
    <source>
        <dbReference type="SAM" id="SignalP"/>
    </source>
</evidence>
<feature type="chain" id="PRO_5031472273" evidence="1">
    <location>
        <begin position="23"/>
        <end position="268"/>
    </location>
</feature>
<dbReference type="Pfam" id="PF20380">
    <property type="entry name" value="DUF6675"/>
    <property type="match status" value="1"/>
</dbReference>
<organism evidence="2 3">
    <name type="scientific">Breznakiella homolactica</name>
    <dbReference type="NCBI Taxonomy" id="2798577"/>
    <lineage>
        <taxon>Bacteria</taxon>
        <taxon>Pseudomonadati</taxon>
        <taxon>Spirochaetota</taxon>
        <taxon>Spirochaetia</taxon>
        <taxon>Spirochaetales</taxon>
        <taxon>Breznakiellaceae</taxon>
        <taxon>Breznakiella</taxon>
    </lineage>
</organism>
<reference evidence="2" key="1">
    <citation type="submission" date="2021-01" db="EMBL/GenBank/DDBJ databases">
        <title>Description of Breznakiella homolactica.</title>
        <authorList>
            <person name="Song Y."/>
            <person name="Brune A."/>
        </authorList>
    </citation>
    <scope>NUCLEOTIDE SEQUENCE</scope>
    <source>
        <strain evidence="2">RmG30</strain>
    </source>
</reference>
<keyword evidence="1" id="KW-0732">Signal</keyword>
<evidence type="ECO:0000313" key="2">
    <source>
        <dbReference type="EMBL" id="QQO10288.1"/>
    </source>
</evidence>
<feature type="signal peptide" evidence="1">
    <location>
        <begin position="1"/>
        <end position="22"/>
    </location>
</feature>
<sequence length="268" mass="29897">MALNKKLILCLAGIAAALPVYSVSLEELVGPGRAEQLIRDGQITETQHKNPEPLMAPDSAFIRQLLEENKKAVEPSLMAESLYLYKKPDTANRDSWTEQERTALYNETLALSTLAGIEYFSTTRSAMRVFYETSSIIDNPDSKNPRSDPVYSIPPEKLTVYARQKDLTFGDNVYKYDYFFREDALIFIQENLTTMNSGPIPMVGKNKLRTVVAVLDAGPYLAVYISSMAKAPSIPGIGQRVGKSFSTRADAVLTWFTGQADKAYEKTR</sequence>
<evidence type="ECO:0000313" key="3">
    <source>
        <dbReference type="Proteomes" id="UP000595917"/>
    </source>
</evidence>
<dbReference type="AlphaFoldDB" id="A0A7T7XQ20"/>